<name>A0A3N0XTH1_ANAGA</name>
<organism evidence="2 3">
    <name type="scientific">Anabarilius grahami</name>
    <name type="common">Kanglang fish</name>
    <name type="synonym">Barilius grahami</name>
    <dbReference type="NCBI Taxonomy" id="495550"/>
    <lineage>
        <taxon>Eukaryota</taxon>
        <taxon>Metazoa</taxon>
        <taxon>Chordata</taxon>
        <taxon>Craniata</taxon>
        <taxon>Vertebrata</taxon>
        <taxon>Euteleostomi</taxon>
        <taxon>Actinopterygii</taxon>
        <taxon>Neopterygii</taxon>
        <taxon>Teleostei</taxon>
        <taxon>Ostariophysi</taxon>
        <taxon>Cypriniformes</taxon>
        <taxon>Xenocyprididae</taxon>
        <taxon>Xenocypridinae</taxon>
        <taxon>Xenocypridinae incertae sedis</taxon>
        <taxon>Anabarilius</taxon>
    </lineage>
</organism>
<feature type="compositionally biased region" description="Basic and acidic residues" evidence="1">
    <location>
        <begin position="58"/>
        <end position="70"/>
    </location>
</feature>
<dbReference type="Proteomes" id="UP000281406">
    <property type="component" value="Unassembled WGS sequence"/>
</dbReference>
<comment type="caution">
    <text evidence="2">The sequence shown here is derived from an EMBL/GenBank/DDBJ whole genome shotgun (WGS) entry which is preliminary data.</text>
</comment>
<feature type="region of interest" description="Disordered" evidence="1">
    <location>
        <begin position="42"/>
        <end position="96"/>
    </location>
</feature>
<keyword evidence="3" id="KW-1185">Reference proteome</keyword>
<protein>
    <submittedName>
        <fullName evidence="2">Uncharacterized protein</fullName>
    </submittedName>
</protein>
<gene>
    <name evidence="2" type="ORF">DPX16_12710</name>
</gene>
<dbReference type="EMBL" id="RJVU01061435">
    <property type="protein sequence ID" value="ROJ36085.1"/>
    <property type="molecule type" value="Genomic_DNA"/>
</dbReference>
<sequence length="96" mass="10727">METVGFVPNEKGRLQIHFKLIRFASYLVFFLINKPVSRLEATHTAKGLRSGSAAEVSRLPERIRETDPYRRPLAHSDGSATKADRGPAVAPRCIHD</sequence>
<reference evidence="2 3" key="1">
    <citation type="submission" date="2018-10" db="EMBL/GenBank/DDBJ databases">
        <title>Genome assembly for a Yunnan-Guizhou Plateau 3E fish, Anabarilius grahami (Regan), and its evolutionary and genetic applications.</title>
        <authorList>
            <person name="Jiang W."/>
        </authorList>
    </citation>
    <scope>NUCLEOTIDE SEQUENCE [LARGE SCALE GENOMIC DNA]</scope>
    <source>
        <strain evidence="2">AG-KIZ</strain>
        <tissue evidence="2">Muscle</tissue>
    </source>
</reference>
<evidence type="ECO:0000313" key="3">
    <source>
        <dbReference type="Proteomes" id="UP000281406"/>
    </source>
</evidence>
<evidence type="ECO:0000313" key="2">
    <source>
        <dbReference type="EMBL" id="ROJ36085.1"/>
    </source>
</evidence>
<proteinExistence type="predicted"/>
<evidence type="ECO:0000256" key="1">
    <source>
        <dbReference type="SAM" id="MobiDB-lite"/>
    </source>
</evidence>
<accession>A0A3N0XTH1</accession>
<dbReference type="AlphaFoldDB" id="A0A3N0XTH1"/>